<dbReference type="AlphaFoldDB" id="A0A9J6AVG6"/>
<dbReference type="Pfam" id="PF05623">
    <property type="entry name" value="DUF789"/>
    <property type="match status" value="1"/>
</dbReference>
<organism evidence="1 2">
    <name type="scientific">Solanum commersonii</name>
    <name type="common">Commerson's wild potato</name>
    <name type="synonym">Commerson's nightshade</name>
    <dbReference type="NCBI Taxonomy" id="4109"/>
    <lineage>
        <taxon>Eukaryota</taxon>
        <taxon>Viridiplantae</taxon>
        <taxon>Streptophyta</taxon>
        <taxon>Embryophyta</taxon>
        <taxon>Tracheophyta</taxon>
        <taxon>Spermatophyta</taxon>
        <taxon>Magnoliopsida</taxon>
        <taxon>eudicotyledons</taxon>
        <taxon>Gunneridae</taxon>
        <taxon>Pentapetalae</taxon>
        <taxon>asterids</taxon>
        <taxon>lamiids</taxon>
        <taxon>Solanales</taxon>
        <taxon>Solanaceae</taxon>
        <taxon>Solanoideae</taxon>
        <taxon>Solaneae</taxon>
        <taxon>Solanum</taxon>
    </lineage>
</organism>
<name>A0A9J6AVG6_SOLCO</name>
<reference evidence="1 2" key="1">
    <citation type="submission" date="2020-09" db="EMBL/GenBank/DDBJ databases">
        <title>De no assembly of potato wild relative species, Solanum commersonii.</title>
        <authorList>
            <person name="Cho K."/>
        </authorList>
    </citation>
    <scope>NUCLEOTIDE SEQUENCE [LARGE SCALE GENOMIC DNA]</scope>
    <source>
        <strain evidence="1">LZ3.2</strain>
        <tissue evidence="1">Leaf</tissue>
    </source>
</reference>
<accession>A0A9J6AVG6</accession>
<dbReference type="Proteomes" id="UP000824120">
    <property type="component" value="Chromosome 1"/>
</dbReference>
<gene>
    <name evidence="1" type="ORF">H5410_000213</name>
</gene>
<comment type="caution">
    <text evidence="1">The sequence shown here is derived from an EMBL/GenBank/DDBJ whole genome shotgun (WGS) entry which is preliminary data.</text>
</comment>
<dbReference type="InterPro" id="IPR008507">
    <property type="entry name" value="DUF789"/>
</dbReference>
<evidence type="ECO:0000313" key="2">
    <source>
        <dbReference type="Proteomes" id="UP000824120"/>
    </source>
</evidence>
<sequence length="268" mass="31163">MSLSNQIRLKDTTENFRLRDMWDCYEEWSAYGVGVPLTLNNQSVIQYYTPYLSAIQIYTIQSPTTLSSCRIISKDNNSEISSDNNNLSNFNTEPMEYSKNQLGYLYFEYSDVCAYTWRHPLIDKVDKLYHKNPGILKLNIVDLSPASWMAITWSPIGYIPLIGLRKRMPTYFITYHTISSLFQENTNDETKEGVSMLKKKNGGIPIPPFGIASYKMQNDVWMDKAQASTIYDELHGAANCWLNQINYYHHDFSVFTSNDRNLDYIYLF</sequence>
<proteinExistence type="predicted"/>
<protein>
    <submittedName>
        <fullName evidence="1">Uncharacterized protein</fullName>
    </submittedName>
</protein>
<dbReference type="OrthoDB" id="1296593at2759"/>
<dbReference type="PANTHER" id="PTHR31343:SF29">
    <property type="entry name" value="DUF789 DOMAIN-CONTAINING PROTEIN"/>
    <property type="match status" value="1"/>
</dbReference>
<evidence type="ECO:0000313" key="1">
    <source>
        <dbReference type="EMBL" id="KAG5628496.1"/>
    </source>
</evidence>
<dbReference type="EMBL" id="JACXVP010000001">
    <property type="protein sequence ID" value="KAG5628496.1"/>
    <property type="molecule type" value="Genomic_DNA"/>
</dbReference>
<dbReference type="PANTHER" id="PTHR31343">
    <property type="entry name" value="T15D22.8"/>
    <property type="match status" value="1"/>
</dbReference>
<keyword evidence="2" id="KW-1185">Reference proteome</keyword>